<dbReference type="Gene3D" id="1.10.1470.10">
    <property type="entry name" value="YjbJ"/>
    <property type="match status" value="1"/>
</dbReference>
<accession>A0ABT3GZ34</accession>
<dbReference type="PANTHER" id="PTHR34977">
    <property type="entry name" value="UPF0337 PROTEIN YJBJ"/>
    <property type="match status" value="1"/>
</dbReference>
<proteinExistence type="inferred from homology"/>
<evidence type="ECO:0000313" key="3">
    <source>
        <dbReference type="EMBL" id="MCW1932806.1"/>
    </source>
</evidence>
<dbReference type="PIRSF" id="PIRSF039008">
    <property type="entry name" value="YjbJ"/>
    <property type="match status" value="1"/>
</dbReference>
<dbReference type="InterPro" id="IPR008462">
    <property type="entry name" value="CsbD"/>
</dbReference>
<comment type="similarity">
    <text evidence="1">Belongs to the UPF0337 (CsbD) family.</text>
</comment>
<dbReference type="InterPro" id="IPR050423">
    <property type="entry name" value="UPF0337_stress_rsp"/>
</dbReference>
<evidence type="ECO:0000259" key="2">
    <source>
        <dbReference type="Pfam" id="PF05532"/>
    </source>
</evidence>
<reference evidence="3 4" key="1">
    <citation type="submission" date="2022-10" db="EMBL/GenBank/DDBJ databases">
        <title>Pararhodobacter sp. nov., isolated from marine algae.</title>
        <authorList>
            <person name="Choi B.J."/>
            <person name="Kim J.M."/>
            <person name="Lee J.K."/>
            <person name="Choi D.G."/>
            <person name="Jeon C.O."/>
        </authorList>
    </citation>
    <scope>NUCLEOTIDE SEQUENCE [LARGE SCALE GENOMIC DNA]</scope>
    <source>
        <strain evidence="3 4">ZQ420</strain>
    </source>
</reference>
<organism evidence="3 4">
    <name type="scientific">Pararhodobacter zhoushanensis</name>
    <dbReference type="NCBI Taxonomy" id="2479545"/>
    <lineage>
        <taxon>Bacteria</taxon>
        <taxon>Pseudomonadati</taxon>
        <taxon>Pseudomonadota</taxon>
        <taxon>Alphaproteobacteria</taxon>
        <taxon>Rhodobacterales</taxon>
        <taxon>Paracoccaceae</taxon>
        <taxon>Pararhodobacter</taxon>
    </lineage>
</organism>
<dbReference type="Proteomes" id="UP001208938">
    <property type="component" value="Unassembled WGS sequence"/>
</dbReference>
<evidence type="ECO:0000256" key="1">
    <source>
        <dbReference type="ARBA" id="ARBA00009129"/>
    </source>
</evidence>
<dbReference type="PANTHER" id="PTHR34977:SF1">
    <property type="entry name" value="UPF0337 PROTEIN YJBJ"/>
    <property type="match status" value="1"/>
</dbReference>
<name>A0ABT3GZ34_9RHOB</name>
<keyword evidence="4" id="KW-1185">Reference proteome</keyword>
<comment type="caution">
    <text evidence="3">The sequence shown here is derived from an EMBL/GenBank/DDBJ whole genome shotgun (WGS) entry which is preliminary data.</text>
</comment>
<dbReference type="InterPro" id="IPR026042">
    <property type="entry name" value="YjbJ"/>
</dbReference>
<sequence length="64" mass="7319">MNSDQVEGKWKQLKGEAKVQWGKLTDDDLDVVAGHKDKLAGKIQERYGKSKEEAEAEVDRFWAK</sequence>
<dbReference type="SUPFAM" id="SSF69047">
    <property type="entry name" value="Hypothetical protein YjbJ"/>
    <property type="match status" value="1"/>
</dbReference>
<protein>
    <submittedName>
        <fullName evidence="3">CsbD family protein</fullName>
    </submittedName>
</protein>
<evidence type="ECO:0000313" key="4">
    <source>
        <dbReference type="Proteomes" id="UP001208938"/>
    </source>
</evidence>
<dbReference type="InterPro" id="IPR036629">
    <property type="entry name" value="YjbJ_sf"/>
</dbReference>
<gene>
    <name evidence="3" type="ORF">OKW52_11215</name>
</gene>
<dbReference type="RefSeq" id="WP_127104181.1">
    <property type="nucleotide sequence ID" value="NZ_JAPDFL010000001.1"/>
</dbReference>
<dbReference type="EMBL" id="JAPDFL010000001">
    <property type="protein sequence ID" value="MCW1932806.1"/>
    <property type="molecule type" value="Genomic_DNA"/>
</dbReference>
<feature type="domain" description="CsbD-like" evidence="2">
    <location>
        <begin position="4"/>
        <end position="55"/>
    </location>
</feature>
<dbReference type="Pfam" id="PF05532">
    <property type="entry name" value="CsbD"/>
    <property type="match status" value="1"/>
</dbReference>